<keyword evidence="1 9" id="KW-0560">Oxidoreductase</keyword>
<dbReference type="InterPro" id="IPR029753">
    <property type="entry name" value="D-isomer_DH_CS"/>
</dbReference>
<evidence type="ECO:0000256" key="7">
    <source>
        <dbReference type="ARBA" id="ARBA00066674"/>
    </source>
</evidence>
<keyword evidence="13" id="KW-1185">Reference proteome</keyword>
<evidence type="ECO:0000313" key="13">
    <source>
        <dbReference type="Proteomes" id="UP000092573"/>
    </source>
</evidence>
<dbReference type="InterPro" id="IPR006139">
    <property type="entry name" value="D-isomer_2_OHA_DH_cat_dom"/>
</dbReference>
<dbReference type="InterPro" id="IPR050223">
    <property type="entry name" value="D-isomer_2-hydroxyacid_DH"/>
</dbReference>
<dbReference type="GO" id="GO:0005829">
    <property type="term" value="C:cytosol"/>
    <property type="evidence" value="ECO:0007669"/>
    <property type="project" value="TreeGrafter"/>
</dbReference>
<evidence type="ECO:0000256" key="3">
    <source>
        <dbReference type="ARBA" id="ARBA00052239"/>
    </source>
</evidence>
<evidence type="ECO:0000256" key="5">
    <source>
        <dbReference type="ARBA" id="ARBA00061278"/>
    </source>
</evidence>
<dbReference type="PANTHER" id="PTHR10996:SF283">
    <property type="entry name" value="GLYOXYLATE_HYDROXYPYRUVATE REDUCTASE B"/>
    <property type="match status" value="1"/>
</dbReference>
<dbReference type="Pfam" id="PF02826">
    <property type="entry name" value="2-Hacid_dh_C"/>
    <property type="match status" value="1"/>
</dbReference>
<dbReference type="GO" id="GO:0051287">
    <property type="term" value="F:NAD binding"/>
    <property type="evidence" value="ECO:0007669"/>
    <property type="project" value="InterPro"/>
</dbReference>
<evidence type="ECO:0000256" key="6">
    <source>
        <dbReference type="ARBA" id="ARBA00066661"/>
    </source>
</evidence>
<dbReference type="GO" id="GO:0030267">
    <property type="term" value="F:glyoxylate reductase (NADPH) activity"/>
    <property type="evidence" value="ECO:0007669"/>
    <property type="project" value="UniProtKB-EC"/>
</dbReference>
<dbReference type="InterPro" id="IPR006140">
    <property type="entry name" value="D-isomer_DH_NAD-bd"/>
</dbReference>
<dbReference type="Pfam" id="PF00389">
    <property type="entry name" value="2-Hacid_dh"/>
    <property type="match status" value="1"/>
</dbReference>
<dbReference type="OrthoDB" id="9805416at2"/>
<dbReference type="InterPro" id="IPR036291">
    <property type="entry name" value="NAD(P)-bd_dom_sf"/>
</dbReference>
<dbReference type="FunFam" id="3.40.50.720:FF:000026">
    <property type="entry name" value="Glyoxylate/hydroxypyruvate reductase B"/>
    <property type="match status" value="1"/>
</dbReference>
<proteinExistence type="inferred from homology"/>
<reference evidence="12 13" key="1">
    <citation type="submission" date="2016-01" db="EMBL/GenBank/DDBJ databases">
        <title>Complete Genome Sequence of Paenibacillus yonginensis DCY84, a novel Plant Growth-Promoting Bacteria with Elicitation of Induced Systemic Resistance.</title>
        <authorList>
            <person name="Kim Y.J."/>
            <person name="Yang D.C."/>
            <person name="Sukweenadhi J."/>
        </authorList>
    </citation>
    <scope>NUCLEOTIDE SEQUENCE [LARGE SCALE GENOMIC DNA]</scope>
    <source>
        <strain evidence="12 13">DCY84</strain>
    </source>
</reference>
<dbReference type="PANTHER" id="PTHR10996">
    <property type="entry name" value="2-HYDROXYACID DEHYDROGENASE-RELATED"/>
    <property type="match status" value="1"/>
</dbReference>
<gene>
    <name evidence="12" type="ORF">AWM70_02405</name>
</gene>
<dbReference type="SUPFAM" id="SSF52283">
    <property type="entry name" value="Formate/glycerate dehydrogenase catalytic domain-like"/>
    <property type="match status" value="1"/>
</dbReference>
<dbReference type="STRING" id="1462996.AWM70_02405"/>
<evidence type="ECO:0000313" key="12">
    <source>
        <dbReference type="EMBL" id="ANS77059.1"/>
    </source>
</evidence>
<dbReference type="GO" id="GO:0016618">
    <property type="term" value="F:hydroxypyruvate reductase [NAD(P)H] activity"/>
    <property type="evidence" value="ECO:0007669"/>
    <property type="project" value="UniProtKB-EC"/>
</dbReference>
<dbReference type="Gene3D" id="3.40.50.720">
    <property type="entry name" value="NAD(P)-binding Rossmann-like Domain"/>
    <property type="match status" value="2"/>
</dbReference>
<evidence type="ECO:0000259" key="11">
    <source>
        <dbReference type="Pfam" id="PF02826"/>
    </source>
</evidence>
<organism evidence="12 13">
    <name type="scientific">Paenibacillus yonginensis</name>
    <dbReference type="NCBI Taxonomy" id="1462996"/>
    <lineage>
        <taxon>Bacteria</taxon>
        <taxon>Bacillati</taxon>
        <taxon>Bacillota</taxon>
        <taxon>Bacilli</taxon>
        <taxon>Bacillales</taxon>
        <taxon>Paenibacillaceae</taxon>
        <taxon>Paenibacillus</taxon>
    </lineage>
</organism>
<dbReference type="SUPFAM" id="SSF51735">
    <property type="entry name" value="NAD(P)-binding Rossmann-fold domains"/>
    <property type="match status" value="1"/>
</dbReference>
<comment type="similarity">
    <text evidence="5">Belongs to the D-isomer specific 2-hydroxyacid dehydrogenase family. GhrB subfamily.</text>
</comment>
<evidence type="ECO:0000256" key="2">
    <source>
        <dbReference type="ARBA" id="ARBA00051801"/>
    </source>
</evidence>
<evidence type="ECO:0000256" key="9">
    <source>
        <dbReference type="RuleBase" id="RU003719"/>
    </source>
</evidence>
<dbReference type="PROSITE" id="PS00671">
    <property type="entry name" value="D_2_HYDROXYACID_DH_3"/>
    <property type="match status" value="1"/>
</dbReference>
<feature type="domain" description="D-isomer specific 2-hydroxyacid dehydrogenase NAD-binding" evidence="11">
    <location>
        <begin position="109"/>
        <end position="288"/>
    </location>
</feature>
<evidence type="ECO:0000259" key="10">
    <source>
        <dbReference type="Pfam" id="PF00389"/>
    </source>
</evidence>
<evidence type="ECO:0000256" key="4">
    <source>
        <dbReference type="ARBA" id="ARBA00052769"/>
    </source>
</evidence>
<dbReference type="PROSITE" id="PS00065">
    <property type="entry name" value="D_2_HYDROXYACID_DH_1"/>
    <property type="match status" value="1"/>
</dbReference>
<dbReference type="Proteomes" id="UP000092573">
    <property type="component" value="Chromosome"/>
</dbReference>
<comment type="catalytic activity">
    <reaction evidence="2">
        <text>(R)-glycerate + NAD(+) = 3-hydroxypyruvate + NADH + H(+)</text>
        <dbReference type="Rhea" id="RHEA:17905"/>
        <dbReference type="ChEBI" id="CHEBI:15378"/>
        <dbReference type="ChEBI" id="CHEBI:16659"/>
        <dbReference type="ChEBI" id="CHEBI:17180"/>
        <dbReference type="ChEBI" id="CHEBI:57540"/>
        <dbReference type="ChEBI" id="CHEBI:57945"/>
        <dbReference type="EC" id="1.1.1.81"/>
    </reaction>
</comment>
<accession>A0A1B1N6L2</accession>
<dbReference type="EC" id="1.1.1.79" evidence="6"/>
<name>A0A1B1N6L2_9BACL</name>
<evidence type="ECO:0000256" key="8">
    <source>
        <dbReference type="ARBA" id="ARBA00073362"/>
    </source>
</evidence>
<dbReference type="EMBL" id="CP014167">
    <property type="protein sequence ID" value="ANS77059.1"/>
    <property type="molecule type" value="Genomic_DNA"/>
</dbReference>
<sequence length="323" mass="36023">MMKPHVYVACRIPSETESYLAQHVQYRKWEGPGAVPYEVLLEELAEVDGLLTSGNKIGPELLSRAPKLKAVSTMSVGYNHFDLEEMKERGIIGTHTPGVLDDTVADLILSLMLAVSRRVPELDAYVKQGRWSKGDNEELFGLDMHHKTLGIIGMGRIGEAVAQRAHFGFGMDVLYYNRHRKPEAEQKYSAKYAEMEELLRHSDFVVLMTPLTPQTRHLFGRKEFEQMKPTGIFINASRGPVVDEEALTEALQQGEIFGAGLDVFEREPVQADHPLLTLRNVVTLPHIGSATAQTRDDMARLAAENLVSALLGAPQNVVPELRK</sequence>
<dbReference type="InterPro" id="IPR029752">
    <property type="entry name" value="D-isomer_DH_CS1"/>
</dbReference>
<comment type="catalytic activity">
    <reaction evidence="4">
        <text>glycolate + NADP(+) = glyoxylate + NADPH + H(+)</text>
        <dbReference type="Rhea" id="RHEA:10992"/>
        <dbReference type="ChEBI" id="CHEBI:15378"/>
        <dbReference type="ChEBI" id="CHEBI:29805"/>
        <dbReference type="ChEBI" id="CHEBI:36655"/>
        <dbReference type="ChEBI" id="CHEBI:57783"/>
        <dbReference type="ChEBI" id="CHEBI:58349"/>
        <dbReference type="EC" id="1.1.1.79"/>
    </reaction>
</comment>
<dbReference type="AlphaFoldDB" id="A0A1B1N6L2"/>
<evidence type="ECO:0000256" key="1">
    <source>
        <dbReference type="ARBA" id="ARBA00023002"/>
    </source>
</evidence>
<comment type="catalytic activity">
    <reaction evidence="3">
        <text>(R)-glycerate + NADP(+) = 3-hydroxypyruvate + NADPH + H(+)</text>
        <dbReference type="Rhea" id="RHEA:18657"/>
        <dbReference type="ChEBI" id="CHEBI:15378"/>
        <dbReference type="ChEBI" id="CHEBI:16659"/>
        <dbReference type="ChEBI" id="CHEBI:17180"/>
        <dbReference type="ChEBI" id="CHEBI:57783"/>
        <dbReference type="ChEBI" id="CHEBI:58349"/>
        <dbReference type="EC" id="1.1.1.81"/>
    </reaction>
</comment>
<protein>
    <recommendedName>
        <fullName evidence="8">Glyoxylate/hydroxypyruvate reductase B</fullName>
        <ecNumber evidence="6">1.1.1.79</ecNumber>
        <ecNumber evidence="7">1.1.1.81</ecNumber>
    </recommendedName>
</protein>
<dbReference type="CDD" id="cd05301">
    <property type="entry name" value="GDH"/>
    <property type="match status" value="1"/>
</dbReference>
<dbReference type="KEGG" id="pyg:AWM70_02405"/>
<dbReference type="EC" id="1.1.1.81" evidence="7"/>
<feature type="domain" description="D-isomer specific 2-hydroxyacid dehydrogenase catalytic" evidence="10">
    <location>
        <begin position="12"/>
        <end position="318"/>
    </location>
</feature>